<dbReference type="InterPro" id="IPR001867">
    <property type="entry name" value="OmpR/PhoB-type_DNA-bd"/>
</dbReference>
<dbReference type="CDD" id="cd00383">
    <property type="entry name" value="trans_reg_C"/>
    <property type="match status" value="1"/>
</dbReference>
<evidence type="ECO:0000256" key="4">
    <source>
        <dbReference type="ARBA" id="ARBA00023125"/>
    </source>
</evidence>
<evidence type="ECO:0000256" key="2">
    <source>
        <dbReference type="ARBA" id="ARBA00023012"/>
    </source>
</evidence>
<dbReference type="InterPro" id="IPR016032">
    <property type="entry name" value="Sig_transdc_resp-reg_C-effctor"/>
</dbReference>
<dbReference type="Gene3D" id="3.40.50.2300">
    <property type="match status" value="1"/>
</dbReference>
<dbReference type="InterPro" id="IPR039420">
    <property type="entry name" value="WalR-like"/>
</dbReference>
<dbReference type="PROSITE" id="PS51755">
    <property type="entry name" value="OMPR_PHOB"/>
    <property type="match status" value="1"/>
</dbReference>
<keyword evidence="4 7" id="KW-0238">DNA-binding</keyword>
<dbReference type="Pfam" id="PF00072">
    <property type="entry name" value="Response_reg"/>
    <property type="match status" value="1"/>
</dbReference>
<dbReference type="PANTHER" id="PTHR48111:SF22">
    <property type="entry name" value="REGULATOR OF RPOS"/>
    <property type="match status" value="1"/>
</dbReference>
<evidence type="ECO:0000256" key="3">
    <source>
        <dbReference type="ARBA" id="ARBA00023015"/>
    </source>
</evidence>
<dbReference type="GO" id="GO:0000156">
    <property type="term" value="F:phosphorelay response regulator activity"/>
    <property type="evidence" value="ECO:0007669"/>
    <property type="project" value="TreeGrafter"/>
</dbReference>
<dbReference type="GO" id="GO:0000976">
    <property type="term" value="F:transcription cis-regulatory region binding"/>
    <property type="evidence" value="ECO:0007669"/>
    <property type="project" value="TreeGrafter"/>
</dbReference>
<dbReference type="GO" id="GO:0032993">
    <property type="term" value="C:protein-DNA complex"/>
    <property type="evidence" value="ECO:0007669"/>
    <property type="project" value="TreeGrafter"/>
</dbReference>
<dbReference type="Pfam" id="PF00486">
    <property type="entry name" value="Trans_reg_C"/>
    <property type="match status" value="1"/>
</dbReference>
<reference evidence="10" key="2">
    <citation type="journal article" date="2021" name="PeerJ">
        <title>Extensive microbial diversity within the chicken gut microbiome revealed by metagenomics and culture.</title>
        <authorList>
            <person name="Gilroy R."/>
            <person name="Ravi A."/>
            <person name="Getino M."/>
            <person name="Pursley I."/>
            <person name="Horton D.L."/>
            <person name="Alikhan N.F."/>
            <person name="Baker D."/>
            <person name="Gharbi K."/>
            <person name="Hall N."/>
            <person name="Watson M."/>
            <person name="Adriaenssens E.M."/>
            <person name="Foster-Nyarko E."/>
            <person name="Jarju S."/>
            <person name="Secka A."/>
            <person name="Antonio M."/>
            <person name="Oren A."/>
            <person name="Chaudhuri R.R."/>
            <person name="La Ragione R."/>
            <person name="Hildebrand F."/>
            <person name="Pallen M.J."/>
        </authorList>
    </citation>
    <scope>NUCLEOTIDE SEQUENCE</scope>
    <source>
        <strain evidence="10">CHK121-14286</strain>
    </source>
</reference>
<dbReference type="SUPFAM" id="SSF46894">
    <property type="entry name" value="C-terminal effector domain of the bipartite response regulators"/>
    <property type="match status" value="1"/>
</dbReference>
<dbReference type="PROSITE" id="PS50110">
    <property type="entry name" value="RESPONSE_REGULATORY"/>
    <property type="match status" value="1"/>
</dbReference>
<dbReference type="SMART" id="SM00862">
    <property type="entry name" value="Trans_reg_C"/>
    <property type="match status" value="1"/>
</dbReference>
<feature type="domain" description="Response regulatory" evidence="8">
    <location>
        <begin position="2"/>
        <end position="116"/>
    </location>
</feature>
<name>A0A9D1E3V2_9BACT</name>
<evidence type="ECO:0000256" key="6">
    <source>
        <dbReference type="PROSITE-ProRule" id="PRU00169"/>
    </source>
</evidence>
<dbReference type="InterPro" id="IPR011006">
    <property type="entry name" value="CheY-like_superfamily"/>
</dbReference>
<feature type="DNA-binding region" description="OmpR/PhoB-type" evidence="7">
    <location>
        <begin position="124"/>
        <end position="222"/>
    </location>
</feature>
<keyword evidence="1 6" id="KW-0597">Phosphoprotein</keyword>
<organism evidence="10 11">
    <name type="scientific">Candidatus Fimimonas gallinarum</name>
    <dbReference type="NCBI Taxonomy" id="2840821"/>
    <lineage>
        <taxon>Bacteria</taxon>
        <taxon>Pseudomonadati</taxon>
        <taxon>Myxococcota</taxon>
        <taxon>Myxococcia</taxon>
        <taxon>Myxococcales</taxon>
        <taxon>Cystobacterineae</taxon>
        <taxon>Myxococcaceae</taxon>
        <taxon>Myxococcaceae incertae sedis</taxon>
        <taxon>Candidatus Fimimonas</taxon>
    </lineage>
</organism>
<gene>
    <name evidence="10" type="ORF">IAC95_02910</name>
</gene>
<evidence type="ECO:0000259" key="8">
    <source>
        <dbReference type="PROSITE" id="PS50110"/>
    </source>
</evidence>
<feature type="modified residue" description="4-aspartylphosphate" evidence="6">
    <location>
        <position position="51"/>
    </location>
</feature>
<dbReference type="AlphaFoldDB" id="A0A9D1E3V2"/>
<evidence type="ECO:0000256" key="7">
    <source>
        <dbReference type="PROSITE-ProRule" id="PRU01091"/>
    </source>
</evidence>
<evidence type="ECO:0000256" key="1">
    <source>
        <dbReference type="ARBA" id="ARBA00022553"/>
    </source>
</evidence>
<dbReference type="Gene3D" id="1.10.10.10">
    <property type="entry name" value="Winged helix-like DNA-binding domain superfamily/Winged helix DNA-binding domain"/>
    <property type="match status" value="1"/>
</dbReference>
<evidence type="ECO:0000256" key="5">
    <source>
        <dbReference type="ARBA" id="ARBA00023163"/>
    </source>
</evidence>
<dbReference type="SUPFAM" id="SSF52172">
    <property type="entry name" value="CheY-like"/>
    <property type="match status" value="1"/>
</dbReference>
<sequence>MKVLVVDDEVKLADVVGELLRRNKFVVDVVYNGDDGFFYAKNGDYDVVVLDVMMPHTDGFQVVQKLRQAKCNVPVLMLTAKDEVASRVKGLDCGADDYLTKPFASEELLARVRALARRQSEIVYDRLTYCDTTLNTSNYTLSCGDKSVSLGAKEYEIMRLLFSNPTQVISKDSIISKVWGLDSDITDNNVEAYMSFLRKKLYFIGSKLTISTKRLLGYYLEIQQ</sequence>
<dbReference type="FunFam" id="3.40.50.2300:FF:000001">
    <property type="entry name" value="DNA-binding response regulator PhoB"/>
    <property type="match status" value="1"/>
</dbReference>
<dbReference type="GO" id="GO:0006355">
    <property type="term" value="P:regulation of DNA-templated transcription"/>
    <property type="evidence" value="ECO:0007669"/>
    <property type="project" value="InterPro"/>
</dbReference>
<accession>A0A9D1E3V2</accession>
<dbReference type="GO" id="GO:0005829">
    <property type="term" value="C:cytosol"/>
    <property type="evidence" value="ECO:0007669"/>
    <property type="project" value="TreeGrafter"/>
</dbReference>
<reference evidence="10" key="1">
    <citation type="submission" date="2020-10" db="EMBL/GenBank/DDBJ databases">
        <authorList>
            <person name="Gilroy R."/>
        </authorList>
    </citation>
    <scope>NUCLEOTIDE SEQUENCE</scope>
    <source>
        <strain evidence="10">CHK121-14286</strain>
    </source>
</reference>
<dbReference type="PANTHER" id="PTHR48111">
    <property type="entry name" value="REGULATOR OF RPOS"/>
    <property type="match status" value="1"/>
</dbReference>
<proteinExistence type="predicted"/>
<keyword evidence="2" id="KW-0902">Two-component regulatory system</keyword>
<comment type="caution">
    <text evidence="10">The sequence shown here is derived from an EMBL/GenBank/DDBJ whole genome shotgun (WGS) entry which is preliminary data.</text>
</comment>
<keyword evidence="5" id="KW-0804">Transcription</keyword>
<dbReference type="SMART" id="SM00448">
    <property type="entry name" value="REC"/>
    <property type="match status" value="1"/>
</dbReference>
<dbReference type="EMBL" id="DVHL01000025">
    <property type="protein sequence ID" value="HIR65816.1"/>
    <property type="molecule type" value="Genomic_DNA"/>
</dbReference>
<evidence type="ECO:0000313" key="11">
    <source>
        <dbReference type="Proteomes" id="UP000824200"/>
    </source>
</evidence>
<dbReference type="InterPro" id="IPR001789">
    <property type="entry name" value="Sig_transdc_resp-reg_receiver"/>
</dbReference>
<evidence type="ECO:0000259" key="9">
    <source>
        <dbReference type="PROSITE" id="PS51755"/>
    </source>
</evidence>
<feature type="domain" description="OmpR/PhoB-type" evidence="9">
    <location>
        <begin position="124"/>
        <end position="222"/>
    </location>
</feature>
<dbReference type="InterPro" id="IPR036388">
    <property type="entry name" value="WH-like_DNA-bd_sf"/>
</dbReference>
<dbReference type="Proteomes" id="UP000824200">
    <property type="component" value="Unassembled WGS sequence"/>
</dbReference>
<protein>
    <submittedName>
        <fullName evidence="10">Response regulator transcription factor</fullName>
    </submittedName>
</protein>
<dbReference type="Gene3D" id="6.10.250.690">
    <property type="match status" value="1"/>
</dbReference>
<evidence type="ECO:0000313" key="10">
    <source>
        <dbReference type="EMBL" id="HIR65816.1"/>
    </source>
</evidence>
<keyword evidence="3" id="KW-0805">Transcription regulation</keyword>